<dbReference type="GO" id="GO:0016020">
    <property type="term" value="C:membrane"/>
    <property type="evidence" value="ECO:0007669"/>
    <property type="project" value="UniProtKB-SubCell"/>
</dbReference>
<evidence type="ECO:0000256" key="5">
    <source>
        <dbReference type="SAM" id="MobiDB-lite"/>
    </source>
</evidence>
<dbReference type="NCBIfam" id="TIGR01352">
    <property type="entry name" value="tonB_Cterm"/>
    <property type="match status" value="1"/>
</dbReference>
<feature type="compositionally biased region" description="Pro residues" evidence="5">
    <location>
        <begin position="111"/>
        <end position="126"/>
    </location>
</feature>
<organism evidence="8 9">
    <name type="scientific">Desulfonema limicola</name>
    <dbReference type="NCBI Taxonomy" id="45656"/>
    <lineage>
        <taxon>Bacteria</taxon>
        <taxon>Pseudomonadati</taxon>
        <taxon>Thermodesulfobacteriota</taxon>
        <taxon>Desulfobacteria</taxon>
        <taxon>Desulfobacterales</taxon>
        <taxon>Desulfococcaceae</taxon>
        <taxon>Desulfonema</taxon>
    </lineage>
</organism>
<feature type="compositionally biased region" description="Polar residues" evidence="5">
    <location>
        <begin position="225"/>
        <end position="238"/>
    </location>
</feature>
<name>A0A975B800_9BACT</name>
<dbReference type="PROSITE" id="PS52015">
    <property type="entry name" value="TONB_CTD"/>
    <property type="match status" value="1"/>
</dbReference>
<feature type="compositionally biased region" description="Low complexity" evidence="5">
    <location>
        <begin position="89"/>
        <end position="106"/>
    </location>
</feature>
<proteinExistence type="predicted"/>
<feature type="region of interest" description="Disordered" evidence="5">
    <location>
        <begin position="89"/>
        <end position="199"/>
    </location>
</feature>
<dbReference type="InterPro" id="IPR037682">
    <property type="entry name" value="TonB_C"/>
</dbReference>
<gene>
    <name evidence="8" type="ORF">dnl_28130</name>
</gene>
<protein>
    <submittedName>
        <fullName evidence="8">TonB/TolA C-terminal domain-containing protein</fullName>
    </submittedName>
</protein>
<dbReference type="EMBL" id="CP061799">
    <property type="protein sequence ID" value="QTA80508.1"/>
    <property type="molecule type" value="Genomic_DNA"/>
</dbReference>
<keyword evidence="4 6" id="KW-0472">Membrane</keyword>
<sequence>MYSNISLPYRAEINNRLMAVFLFVSMVIHVVFMSLLLIIPAQSKKLQIPSVISVNMISLPVEQAGEFQEKTEDTEVFEDAPLITAENTEVQAAEPEPQPPVLAQEPDLQPETPPEPLAETMPPEPELQPALQTEPQPETIPDSKDQVVIQDAPEEKPAAENQKAENQKTDENEQLKNLPEKEIISKQKNPQTKKPEKIKSQVIDPENIKAESIKDAINRVRKKLANQTAGKSGTKTGSNPGGISGGPVNDIYKAQIAYQIEGNWAFSEQLLKKHSDLQALVAVKVLPSGHIEDVWFQKRSGDTYLDDSAYRAVMKSTPFPPLPRGYTESHTFILRFTPSGLN</sequence>
<dbReference type="InterPro" id="IPR006260">
    <property type="entry name" value="TonB/TolA_C"/>
</dbReference>
<evidence type="ECO:0000256" key="1">
    <source>
        <dbReference type="ARBA" id="ARBA00004167"/>
    </source>
</evidence>
<keyword evidence="2 6" id="KW-0812">Transmembrane</keyword>
<evidence type="ECO:0000259" key="7">
    <source>
        <dbReference type="PROSITE" id="PS52015"/>
    </source>
</evidence>
<feature type="compositionally biased region" description="Basic and acidic residues" evidence="5">
    <location>
        <begin position="153"/>
        <end position="185"/>
    </location>
</feature>
<evidence type="ECO:0000256" key="4">
    <source>
        <dbReference type="ARBA" id="ARBA00023136"/>
    </source>
</evidence>
<dbReference type="RefSeq" id="WP_207692153.1">
    <property type="nucleotide sequence ID" value="NZ_CP061799.1"/>
</dbReference>
<dbReference type="KEGG" id="dli:dnl_28130"/>
<dbReference type="GO" id="GO:0055085">
    <property type="term" value="P:transmembrane transport"/>
    <property type="evidence" value="ECO:0007669"/>
    <property type="project" value="InterPro"/>
</dbReference>
<feature type="region of interest" description="Disordered" evidence="5">
    <location>
        <begin position="223"/>
        <end position="245"/>
    </location>
</feature>
<comment type="subcellular location">
    <subcellularLocation>
        <location evidence="1">Membrane</location>
        <topology evidence="1">Single-pass membrane protein</topology>
    </subcellularLocation>
</comment>
<keyword evidence="9" id="KW-1185">Reference proteome</keyword>
<evidence type="ECO:0000313" key="8">
    <source>
        <dbReference type="EMBL" id="QTA80508.1"/>
    </source>
</evidence>
<dbReference type="AlphaFoldDB" id="A0A975B800"/>
<evidence type="ECO:0000256" key="3">
    <source>
        <dbReference type="ARBA" id="ARBA00022989"/>
    </source>
</evidence>
<dbReference type="SUPFAM" id="SSF74653">
    <property type="entry name" value="TolA/TonB C-terminal domain"/>
    <property type="match status" value="1"/>
</dbReference>
<feature type="transmembrane region" description="Helical" evidence="6">
    <location>
        <begin position="20"/>
        <end position="39"/>
    </location>
</feature>
<evidence type="ECO:0000256" key="6">
    <source>
        <dbReference type="SAM" id="Phobius"/>
    </source>
</evidence>
<evidence type="ECO:0000313" key="9">
    <source>
        <dbReference type="Proteomes" id="UP000663720"/>
    </source>
</evidence>
<reference evidence="8" key="1">
    <citation type="journal article" date="2021" name="Microb. Physiol.">
        <title>Proteogenomic Insights into the Physiology of Marine, Sulfate-Reducing, Filamentous Desulfonema limicola and Desulfonema magnum.</title>
        <authorList>
            <person name="Schnaars V."/>
            <person name="Wohlbrand L."/>
            <person name="Scheve S."/>
            <person name="Hinrichs C."/>
            <person name="Reinhardt R."/>
            <person name="Rabus R."/>
        </authorList>
    </citation>
    <scope>NUCLEOTIDE SEQUENCE</scope>
    <source>
        <strain evidence="8">5ac10</strain>
    </source>
</reference>
<keyword evidence="3 6" id="KW-1133">Transmembrane helix</keyword>
<evidence type="ECO:0000256" key="2">
    <source>
        <dbReference type="ARBA" id="ARBA00022692"/>
    </source>
</evidence>
<dbReference type="Gene3D" id="3.30.1150.10">
    <property type="match status" value="1"/>
</dbReference>
<dbReference type="Pfam" id="PF13103">
    <property type="entry name" value="TonB_2"/>
    <property type="match status" value="1"/>
</dbReference>
<dbReference type="Proteomes" id="UP000663720">
    <property type="component" value="Chromosome"/>
</dbReference>
<feature type="domain" description="TonB C-terminal" evidence="7">
    <location>
        <begin position="251"/>
        <end position="342"/>
    </location>
</feature>
<accession>A0A975B800</accession>